<dbReference type="FunFam" id="2.60.40.770:FF:000001">
    <property type="entry name" value="NPC intracellular cholesterol transporter 2"/>
    <property type="match status" value="1"/>
</dbReference>
<keyword evidence="5" id="KW-1015">Disulfide bond</keyword>
<dbReference type="OrthoDB" id="6489092at2759"/>
<evidence type="ECO:0000256" key="1">
    <source>
        <dbReference type="ARBA" id="ARBA00004613"/>
    </source>
</evidence>
<dbReference type="GO" id="GO:0005576">
    <property type="term" value="C:extracellular region"/>
    <property type="evidence" value="ECO:0007669"/>
    <property type="project" value="UniProtKB-SubCell"/>
</dbReference>
<dbReference type="AlphaFoldDB" id="A0A8S4PI42"/>
<dbReference type="InterPro" id="IPR039670">
    <property type="entry name" value="NPC2-like"/>
</dbReference>
<dbReference type="Gene3D" id="2.60.40.770">
    <property type="match status" value="1"/>
</dbReference>
<comment type="similarity">
    <text evidence="2">Belongs to the NPC2 family.</text>
</comment>
<evidence type="ECO:0000313" key="9">
    <source>
        <dbReference type="Proteomes" id="UP000749559"/>
    </source>
</evidence>
<dbReference type="EMBL" id="CAIIXF020000008">
    <property type="protein sequence ID" value="CAH1792715.1"/>
    <property type="molecule type" value="Genomic_DNA"/>
</dbReference>
<comment type="subcellular location">
    <subcellularLocation>
        <location evidence="1">Secreted</location>
    </subcellularLocation>
</comment>
<dbReference type="SUPFAM" id="SSF81296">
    <property type="entry name" value="E set domains"/>
    <property type="match status" value="1"/>
</dbReference>
<evidence type="ECO:0000256" key="5">
    <source>
        <dbReference type="ARBA" id="ARBA00023157"/>
    </source>
</evidence>
<feature type="signal peptide" evidence="6">
    <location>
        <begin position="1"/>
        <end position="33"/>
    </location>
</feature>
<evidence type="ECO:0000256" key="3">
    <source>
        <dbReference type="ARBA" id="ARBA00022525"/>
    </source>
</evidence>
<dbReference type="CDD" id="cd00916">
    <property type="entry name" value="Npc2_like"/>
    <property type="match status" value="1"/>
</dbReference>
<keyword evidence="4 6" id="KW-0732">Signal</keyword>
<feature type="domain" description="MD-2-related lipid-recognition" evidence="7">
    <location>
        <begin position="36"/>
        <end position="159"/>
    </location>
</feature>
<reference evidence="8" key="1">
    <citation type="submission" date="2022-03" db="EMBL/GenBank/DDBJ databases">
        <authorList>
            <person name="Martin C."/>
        </authorList>
    </citation>
    <scope>NUCLEOTIDE SEQUENCE</scope>
</reference>
<name>A0A8S4PI42_OWEFU</name>
<dbReference type="SMART" id="SM00737">
    <property type="entry name" value="ML"/>
    <property type="match status" value="1"/>
</dbReference>
<dbReference type="InterPro" id="IPR003172">
    <property type="entry name" value="ML_dom"/>
</dbReference>
<proteinExistence type="inferred from homology"/>
<feature type="non-terminal residue" evidence="8">
    <location>
        <position position="1"/>
    </location>
</feature>
<protein>
    <recommendedName>
        <fullName evidence="7">MD-2-related lipid-recognition domain-containing protein</fullName>
    </recommendedName>
</protein>
<gene>
    <name evidence="8" type="ORF">OFUS_LOCUS17654</name>
</gene>
<dbReference type="PANTHER" id="PTHR11306:SF68">
    <property type="entry name" value="NPC INTRACELLULAR CHOLESTEROL TRANSPORTER 2"/>
    <property type="match status" value="1"/>
</dbReference>
<dbReference type="Proteomes" id="UP000749559">
    <property type="component" value="Unassembled WGS sequence"/>
</dbReference>
<dbReference type="GO" id="GO:0032367">
    <property type="term" value="P:intracellular cholesterol transport"/>
    <property type="evidence" value="ECO:0007669"/>
    <property type="project" value="InterPro"/>
</dbReference>
<dbReference type="InterPro" id="IPR014756">
    <property type="entry name" value="Ig_E-set"/>
</dbReference>
<evidence type="ECO:0000259" key="7">
    <source>
        <dbReference type="SMART" id="SM00737"/>
    </source>
</evidence>
<keyword evidence="9" id="KW-1185">Reference proteome</keyword>
<evidence type="ECO:0000256" key="6">
    <source>
        <dbReference type="SAM" id="SignalP"/>
    </source>
</evidence>
<dbReference type="Pfam" id="PF02221">
    <property type="entry name" value="E1_DerP2_DerF2"/>
    <property type="match status" value="1"/>
</dbReference>
<accession>A0A8S4PI42</accession>
<keyword evidence="3" id="KW-0964">Secreted</keyword>
<evidence type="ECO:0000256" key="2">
    <source>
        <dbReference type="ARBA" id="ARBA00006370"/>
    </source>
</evidence>
<evidence type="ECO:0000313" key="8">
    <source>
        <dbReference type="EMBL" id="CAH1792715.1"/>
    </source>
</evidence>
<dbReference type="GO" id="GO:0032934">
    <property type="term" value="F:sterol binding"/>
    <property type="evidence" value="ECO:0007669"/>
    <property type="project" value="InterPro"/>
</dbReference>
<dbReference type="InterPro" id="IPR033916">
    <property type="entry name" value="ML_Npc2-like"/>
</dbReference>
<organism evidence="8 9">
    <name type="scientific">Owenia fusiformis</name>
    <name type="common">Polychaete worm</name>
    <dbReference type="NCBI Taxonomy" id="6347"/>
    <lineage>
        <taxon>Eukaryota</taxon>
        <taxon>Metazoa</taxon>
        <taxon>Spiralia</taxon>
        <taxon>Lophotrochozoa</taxon>
        <taxon>Annelida</taxon>
        <taxon>Polychaeta</taxon>
        <taxon>Sedentaria</taxon>
        <taxon>Canalipalpata</taxon>
        <taxon>Sabellida</taxon>
        <taxon>Oweniida</taxon>
        <taxon>Oweniidae</taxon>
        <taxon>Owenia</taxon>
    </lineage>
</organism>
<dbReference type="PANTHER" id="PTHR11306">
    <property type="entry name" value="NIEMANN PICK TYPE C2 PROTEIN NPC2-RELATED"/>
    <property type="match status" value="1"/>
</dbReference>
<feature type="chain" id="PRO_5035752596" description="MD-2-related lipid-recognition domain-containing protein" evidence="6">
    <location>
        <begin position="34"/>
        <end position="163"/>
    </location>
</feature>
<sequence>SQLQNTIRSHFKYNTMNFKFMICIFSLTAIVESVSWKDCGSKAGKIASVNVTGCEAEGTCSLKHGTNVTVSACFVPSEVVKTVKANVHGVLSIIPVPFPLSNPDGCVNSNLQCPLQAGKQYCYRSSIFVRPEYPKLKLVVKWELQDQASKDVICFVIPAVITD</sequence>
<evidence type="ECO:0000256" key="4">
    <source>
        <dbReference type="ARBA" id="ARBA00022729"/>
    </source>
</evidence>
<comment type="caution">
    <text evidence="8">The sequence shown here is derived from an EMBL/GenBank/DDBJ whole genome shotgun (WGS) entry which is preliminary data.</text>
</comment>